<dbReference type="Proteomes" id="UP000184420">
    <property type="component" value="Unassembled WGS sequence"/>
</dbReference>
<dbReference type="STRING" id="1419482.SAMN05444266_107115"/>
<dbReference type="InterPro" id="IPR023614">
    <property type="entry name" value="Porin_dom_sf"/>
</dbReference>
<keyword evidence="1" id="KW-0732">Signal</keyword>
<evidence type="ECO:0000256" key="1">
    <source>
        <dbReference type="SAM" id="SignalP"/>
    </source>
</evidence>
<keyword evidence="3" id="KW-1185">Reference proteome</keyword>
<sequence>MRFAKFLLVACFLMLTTLATRAQFLMDMIDTTKAVGKGMLSMYQKYDALRFSGYIQPQFQMASARGINTFAGGNFNKESDNRWMLRRGRIRVDYEHYNDQDMPVLQFAFQFDGTERGVNIRDFYGRVFDTKFNVFAFAAGMFARPFGWEVNLSSGDRETPERGRMSQILMKTERDIGGMLSFEPRKKDHPLRFLKIDAGLFNGQGLTGPSDFDSHKDFIGRIYIKPRKLNAQNWRLSGGVSVLMGGMQQFTNVIYTMDNAHAFKVDSTVTNAGKIAPRHYYGADMQLKIPNGKGKGFTQFRAEYIRGKQTATASTTETPGTIPLTPDGKYAPLYIRKFDGAYLYFIQNLASDKHQVVVRYDWYDPNTDVKGTQIGAPGGGLTQADIRYNTLGFGYLYYLNEHLKLSVYYDWVENEATALPGYEKDLDDNVLTCRLQYRF</sequence>
<dbReference type="SUPFAM" id="SSF56935">
    <property type="entry name" value="Porins"/>
    <property type="match status" value="1"/>
</dbReference>
<reference evidence="2 3" key="1">
    <citation type="submission" date="2016-11" db="EMBL/GenBank/DDBJ databases">
        <authorList>
            <person name="Jaros S."/>
            <person name="Januszkiewicz K."/>
            <person name="Wedrychowicz H."/>
        </authorList>
    </citation>
    <scope>NUCLEOTIDE SEQUENCE [LARGE SCALE GENOMIC DNA]</scope>
    <source>
        <strain evidence="2 3">DSM 27406</strain>
    </source>
</reference>
<protein>
    <recommendedName>
        <fullName evidence="4">Phosphate-selective porin OprO and OprP</fullName>
    </recommendedName>
</protein>
<dbReference type="Gene3D" id="2.40.160.10">
    <property type="entry name" value="Porin"/>
    <property type="match status" value="1"/>
</dbReference>
<name>A0A1M7H842_9BACT</name>
<evidence type="ECO:0000313" key="3">
    <source>
        <dbReference type="Proteomes" id="UP000184420"/>
    </source>
</evidence>
<evidence type="ECO:0000313" key="2">
    <source>
        <dbReference type="EMBL" id="SHM24523.1"/>
    </source>
</evidence>
<dbReference type="RefSeq" id="WP_245805699.1">
    <property type="nucleotide sequence ID" value="NZ_FRBL01000007.1"/>
</dbReference>
<dbReference type="EMBL" id="FRBL01000007">
    <property type="protein sequence ID" value="SHM24523.1"/>
    <property type="molecule type" value="Genomic_DNA"/>
</dbReference>
<accession>A0A1M7H842</accession>
<dbReference type="Pfam" id="PF07396">
    <property type="entry name" value="Porin_O_P"/>
    <property type="match status" value="1"/>
</dbReference>
<feature type="chain" id="PRO_5012590675" description="Phosphate-selective porin OprO and OprP" evidence="1">
    <location>
        <begin position="23"/>
        <end position="439"/>
    </location>
</feature>
<gene>
    <name evidence="2" type="ORF">SAMN05444266_107115</name>
</gene>
<feature type="signal peptide" evidence="1">
    <location>
        <begin position="1"/>
        <end position="22"/>
    </location>
</feature>
<evidence type="ECO:0008006" key="4">
    <source>
        <dbReference type="Google" id="ProtNLM"/>
    </source>
</evidence>
<proteinExistence type="predicted"/>
<dbReference type="InterPro" id="IPR010870">
    <property type="entry name" value="Porin_O/P"/>
</dbReference>
<organism evidence="2 3">
    <name type="scientific">Chitinophaga jiangningensis</name>
    <dbReference type="NCBI Taxonomy" id="1419482"/>
    <lineage>
        <taxon>Bacteria</taxon>
        <taxon>Pseudomonadati</taxon>
        <taxon>Bacteroidota</taxon>
        <taxon>Chitinophagia</taxon>
        <taxon>Chitinophagales</taxon>
        <taxon>Chitinophagaceae</taxon>
        <taxon>Chitinophaga</taxon>
    </lineage>
</organism>
<dbReference type="AlphaFoldDB" id="A0A1M7H842"/>